<gene>
    <name evidence="2" type="ORF">FF041_36535</name>
</gene>
<protein>
    <submittedName>
        <fullName evidence="2">Uncharacterized protein</fullName>
    </submittedName>
</protein>
<organism evidence="2 3">
    <name type="scientific">Streptomyces jumonjinensis</name>
    <dbReference type="NCBI Taxonomy" id="1945"/>
    <lineage>
        <taxon>Bacteria</taxon>
        <taxon>Bacillati</taxon>
        <taxon>Actinomycetota</taxon>
        <taxon>Actinomycetes</taxon>
        <taxon>Kitasatosporales</taxon>
        <taxon>Streptomycetaceae</taxon>
        <taxon>Streptomyces</taxon>
    </lineage>
</organism>
<comment type="caution">
    <text evidence="2">The sequence shown here is derived from an EMBL/GenBank/DDBJ whole genome shotgun (WGS) entry which is preliminary data.</text>
</comment>
<sequence length="90" mass="9415">MPMPRRLKAAVFVRDPATREELVLRPGDAPEPEIAALVTHPDAWDGPAEDPEEDVASSSPGSTPAGKPAGDEAGTGRKTASRRPRSASSD</sequence>
<accession>A0A646KT42</accession>
<keyword evidence="3" id="KW-1185">Reference proteome</keyword>
<dbReference type="RefSeq" id="WP_153526804.1">
    <property type="nucleotide sequence ID" value="NZ_JBEPDZ010000027.1"/>
</dbReference>
<evidence type="ECO:0000313" key="3">
    <source>
        <dbReference type="Proteomes" id="UP000419138"/>
    </source>
</evidence>
<name>A0A646KT42_STRJU</name>
<evidence type="ECO:0000313" key="2">
    <source>
        <dbReference type="EMBL" id="MQT05405.1"/>
    </source>
</evidence>
<reference evidence="2 3" key="1">
    <citation type="submission" date="2019-05" db="EMBL/GenBank/DDBJ databases">
        <title>Comparative genomics and metabolomics analyses of clavulanic acid producing Streptomyces species provides insight into specialized metabolism and evolution of beta-lactam biosynthetic gene clusters.</title>
        <authorList>
            <person name="Moore M.A."/>
            <person name="Cruz-Morales P."/>
            <person name="Barona Gomez F."/>
            <person name="Kapil T."/>
        </authorList>
    </citation>
    <scope>NUCLEOTIDE SEQUENCE [LARGE SCALE GENOMIC DNA]</scope>
    <source>
        <strain evidence="2 3">NRRL 5741</strain>
    </source>
</reference>
<feature type="region of interest" description="Disordered" evidence="1">
    <location>
        <begin position="40"/>
        <end position="90"/>
    </location>
</feature>
<dbReference type="OrthoDB" id="4334022at2"/>
<feature type="compositionally biased region" description="Basic residues" evidence="1">
    <location>
        <begin position="79"/>
        <end position="90"/>
    </location>
</feature>
<dbReference type="AlphaFoldDB" id="A0A646KT42"/>
<proteinExistence type="predicted"/>
<evidence type="ECO:0000256" key="1">
    <source>
        <dbReference type="SAM" id="MobiDB-lite"/>
    </source>
</evidence>
<dbReference type="Proteomes" id="UP000419138">
    <property type="component" value="Unassembled WGS sequence"/>
</dbReference>
<dbReference type="EMBL" id="VCLA01000201">
    <property type="protein sequence ID" value="MQT05405.1"/>
    <property type="molecule type" value="Genomic_DNA"/>
</dbReference>